<dbReference type="Proteomes" id="UP000799437">
    <property type="component" value="Unassembled WGS sequence"/>
</dbReference>
<evidence type="ECO:0000256" key="11">
    <source>
        <dbReference type="SAM" id="Phobius"/>
    </source>
</evidence>
<evidence type="ECO:0000313" key="13">
    <source>
        <dbReference type="EMBL" id="KAF2763131.1"/>
    </source>
</evidence>
<dbReference type="PIRSF" id="PIRSF017290">
    <property type="entry name" value="ROT1_prd"/>
    <property type="match status" value="1"/>
</dbReference>
<evidence type="ECO:0000256" key="4">
    <source>
        <dbReference type="ARBA" id="ARBA00022692"/>
    </source>
</evidence>
<keyword evidence="7 11" id="KW-1133">Transmembrane helix</keyword>
<dbReference type="RefSeq" id="XP_033605582.1">
    <property type="nucleotide sequence ID" value="XM_033740356.1"/>
</dbReference>
<comment type="similarity">
    <text evidence="2 10">Belongs to the ROT1 family.</text>
</comment>
<dbReference type="GeneID" id="54481410"/>
<evidence type="ECO:0000313" key="14">
    <source>
        <dbReference type="Proteomes" id="UP000799437"/>
    </source>
</evidence>
<feature type="chain" id="PRO_5025571461" description="Protein ROT1" evidence="12">
    <location>
        <begin position="23"/>
        <end position="249"/>
    </location>
</feature>
<evidence type="ECO:0000256" key="12">
    <source>
        <dbReference type="SAM" id="SignalP"/>
    </source>
</evidence>
<sequence length="249" mass="27596">MLPGSGLLFVSLAALATSQGIADPTLTGTWSSKSNKTLTGPGFYDPVNEKLTEPSHTGISYSFTEDGFYEVAFYRAIANPVDPACPKGIMQWQHGSFVKEQNGSLILSPIKVDGRQLYSDPCKYKSAVYTRYNQSELFQRYTVYTDPYHNIPRLDLFKFDGSPVQPLYLAFKPPQILPTTTLQQTMTASGTAGTQATATSRSKLFRRAEPASITPNTRTKRQDNYYSQSTFLLIGIITTGIGSVLFFFF</sequence>
<evidence type="ECO:0000256" key="8">
    <source>
        <dbReference type="ARBA" id="ARBA00023136"/>
    </source>
</evidence>
<evidence type="ECO:0000256" key="10">
    <source>
        <dbReference type="PIRNR" id="PIRNR017290"/>
    </source>
</evidence>
<organism evidence="13 14">
    <name type="scientific">Pseudovirgaria hyperparasitica</name>
    <dbReference type="NCBI Taxonomy" id="470096"/>
    <lineage>
        <taxon>Eukaryota</taxon>
        <taxon>Fungi</taxon>
        <taxon>Dikarya</taxon>
        <taxon>Ascomycota</taxon>
        <taxon>Pezizomycotina</taxon>
        <taxon>Dothideomycetes</taxon>
        <taxon>Dothideomycetes incertae sedis</taxon>
        <taxon>Acrospermales</taxon>
        <taxon>Acrospermaceae</taxon>
        <taxon>Pseudovirgaria</taxon>
    </lineage>
</organism>
<feature type="signal peptide" evidence="12">
    <location>
        <begin position="1"/>
        <end position="22"/>
    </location>
</feature>
<dbReference type="EMBL" id="ML996565">
    <property type="protein sequence ID" value="KAF2763131.1"/>
    <property type="molecule type" value="Genomic_DNA"/>
</dbReference>
<keyword evidence="8 10" id="KW-0472">Membrane</keyword>
<dbReference type="PANTHER" id="PTHR28090:SF1">
    <property type="entry name" value="PROTEIN ROT1"/>
    <property type="match status" value="1"/>
</dbReference>
<reference evidence="13" key="1">
    <citation type="journal article" date="2020" name="Stud. Mycol.">
        <title>101 Dothideomycetes genomes: a test case for predicting lifestyles and emergence of pathogens.</title>
        <authorList>
            <person name="Haridas S."/>
            <person name="Albert R."/>
            <person name="Binder M."/>
            <person name="Bloem J."/>
            <person name="Labutti K."/>
            <person name="Salamov A."/>
            <person name="Andreopoulos B."/>
            <person name="Baker S."/>
            <person name="Barry K."/>
            <person name="Bills G."/>
            <person name="Bluhm B."/>
            <person name="Cannon C."/>
            <person name="Castanera R."/>
            <person name="Culley D."/>
            <person name="Daum C."/>
            <person name="Ezra D."/>
            <person name="Gonzalez J."/>
            <person name="Henrissat B."/>
            <person name="Kuo A."/>
            <person name="Liang C."/>
            <person name="Lipzen A."/>
            <person name="Lutzoni F."/>
            <person name="Magnuson J."/>
            <person name="Mondo S."/>
            <person name="Nolan M."/>
            <person name="Ohm R."/>
            <person name="Pangilinan J."/>
            <person name="Park H.-J."/>
            <person name="Ramirez L."/>
            <person name="Alfaro M."/>
            <person name="Sun H."/>
            <person name="Tritt A."/>
            <person name="Yoshinaga Y."/>
            <person name="Zwiers L.-H."/>
            <person name="Turgeon B."/>
            <person name="Goodwin S."/>
            <person name="Spatafora J."/>
            <person name="Crous P."/>
            <person name="Grigoriev I."/>
        </authorList>
    </citation>
    <scope>NUCLEOTIDE SEQUENCE</scope>
    <source>
        <strain evidence="13">CBS 121739</strain>
    </source>
</reference>
<dbReference type="OrthoDB" id="5327821at2759"/>
<feature type="transmembrane region" description="Helical" evidence="11">
    <location>
        <begin position="225"/>
        <end position="248"/>
    </location>
</feature>
<name>A0A6A6WLR5_9PEZI</name>
<evidence type="ECO:0000256" key="9">
    <source>
        <dbReference type="ARBA" id="ARBA00024969"/>
    </source>
</evidence>
<dbReference type="Pfam" id="PF10681">
    <property type="entry name" value="Rot1"/>
    <property type="match status" value="1"/>
</dbReference>
<dbReference type="AlphaFoldDB" id="A0A6A6WLR5"/>
<dbReference type="InterPro" id="IPR019623">
    <property type="entry name" value="Rot1"/>
</dbReference>
<keyword evidence="6 10" id="KW-0256">Endoplasmic reticulum</keyword>
<comment type="subcellular location">
    <subcellularLocation>
        <location evidence="1">Endoplasmic reticulum membrane</location>
        <topology evidence="1">Single-pass type I membrane protein</topology>
    </subcellularLocation>
</comment>
<evidence type="ECO:0000256" key="1">
    <source>
        <dbReference type="ARBA" id="ARBA00004115"/>
    </source>
</evidence>
<keyword evidence="14" id="KW-1185">Reference proteome</keyword>
<dbReference type="GO" id="GO:0006458">
    <property type="term" value="P:'de novo' protein folding"/>
    <property type="evidence" value="ECO:0007669"/>
    <property type="project" value="InterPro"/>
</dbReference>
<proteinExistence type="inferred from homology"/>
<protein>
    <recommendedName>
        <fullName evidence="3 10">Protein ROT1</fullName>
    </recommendedName>
</protein>
<comment type="function">
    <text evidence="9 10">Required for normal levels of the cell wall 1,6-beta-glucan. Involved in a protein folding machinery chaperoning proteins acting in various physiological processes including cell wall synthesis and lysis of autophagic bodies.</text>
</comment>
<dbReference type="GO" id="GO:0005789">
    <property type="term" value="C:endoplasmic reticulum membrane"/>
    <property type="evidence" value="ECO:0007669"/>
    <property type="project" value="UniProtKB-SubCell"/>
</dbReference>
<dbReference type="PANTHER" id="PTHR28090">
    <property type="entry name" value="PROTEIN ROT1"/>
    <property type="match status" value="1"/>
</dbReference>
<evidence type="ECO:0000256" key="7">
    <source>
        <dbReference type="ARBA" id="ARBA00022989"/>
    </source>
</evidence>
<dbReference type="GO" id="GO:0051082">
    <property type="term" value="F:unfolded protein binding"/>
    <property type="evidence" value="ECO:0007669"/>
    <property type="project" value="TreeGrafter"/>
</dbReference>
<evidence type="ECO:0000256" key="6">
    <source>
        <dbReference type="ARBA" id="ARBA00022824"/>
    </source>
</evidence>
<evidence type="ECO:0000256" key="2">
    <source>
        <dbReference type="ARBA" id="ARBA00007149"/>
    </source>
</evidence>
<keyword evidence="5 12" id="KW-0732">Signal</keyword>
<accession>A0A6A6WLR5</accession>
<evidence type="ECO:0000256" key="3">
    <source>
        <dbReference type="ARBA" id="ARBA00017291"/>
    </source>
</evidence>
<gene>
    <name evidence="13" type="ORF">EJ05DRAFT_27094</name>
</gene>
<evidence type="ECO:0000256" key="5">
    <source>
        <dbReference type="ARBA" id="ARBA00022729"/>
    </source>
</evidence>
<keyword evidence="4 11" id="KW-0812">Transmembrane</keyword>